<evidence type="ECO:0000313" key="2">
    <source>
        <dbReference type="EMBL" id="GFN00731.1"/>
    </source>
</evidence>
<keyword evidence="1" id="KW-0175">Coiled coil</keyword>
<gene>
    <name evidence="2" type="ORF">Sfulv_55410</name>
</gene>
<organism evidence="2 3">
    <name type="scientific">Streptomyces fulvorobeus</name>
    <dbReference type="NCBI Taxonomy" id="284028"/>
    <lineage>
        <taxon>Bacteria</taxon>
        <taxon>Bacillati</taxon>
        <taxon>Actinomycetota</taxon>
        <taxon>Actinomycetes</taxon>
        <taxon>Kitasatosporales</taxon>
        <taxon>Streptomycetaceae</taxon>
        <taxon>Streptomyces</taxon>
    </lineage>
</organism>
<dbReference type="EMBL" id="BLWC01000001">
    <property type="protein sequence ID" value="GFN00731.1"/>
    <property type="molecule type" value="Genomic_DNA"/>
</dbReference>
<keyword evidence="3" id="KW-1185">Reference proteome</keyword>
<name>A0A7J0CDY4_9ACTN</name>
<feature type="coiled-coil region" evidence="1">
    <location>
        <begin position="99"/>
        <end position="178"/>
    </location>
</feature>
<dbReference type="Proteomes" id="UP000498980">
    <property type="component" value="Unassembled WGS sequence"/>
</dbReference>
<comment type="caution">
    <text evidence="2">The sequence shown here is derived from an EMBL/GenBank/DDBJ whole genome shotgun (WGS) entry which is preliminary data.</text>
</comment>
<accession>A0A7J0CDY4</accession>
<protein>
    <submittedName>
        <fullName evidence="2">Uncharacterized protein</fullName>
    </submittedName>
</protein>
<sequence length="243" mass="26995">MTARGAGPLKWKTCGGYTPEGVRSRSNVGPTIPTFAVVDMLDAIDEAHIKRLNEENERGGEAREVVASVARTLDVVLGDTGIGQSMWDPANMRRVVCAAEALRNDLAKANESVDEVCEKYLTLVEERDELRAKHDTTCDLLRHEYERANAAIEREETADEAAAEIGQYARQLERERDNYKRAYEAKPARMVVNHPPIQAQNRPDAALWPLLTGTRKVVDDVDDLKATIVSQAREIARLKGESA</sequence>
<evidence type="ECO:0000313" key="3">
    <source>
        <dbReference type="Proteomes" id="UP000498980"/>
    </source>
</evidence>
<evidence type="ECO:0000256" key="1">
    <source>
        <dbReference type="SAM" id="Coils"/>
    </source>
</evidence>
<reference evidence="2 3" key="1">
    <citation type="submission" date="2020-05" db="EMBL/GenBank/DDBJ databases">
        <title>Whole genome shotgun sequence of Streptomyces fulvorobeus NBRC 15897.</title>
        <authorList>
            <person name="Komaki H."/>
            <person name="Tamura T."/>
        </authorList>
    </citation>
    <scope>NUCLEOTIDE SEQUENCE [LARGE SCALE GENOMIC DNA]</scope>
    <source>
        <strain evidence="2 3">NBRC 15897</strain>
    </source>
</reference>
<dbReference type="AlphaFoldDB" id="A0A7J0CDY4"/>
<proteinExistence type="predicted"/>